<feature type="region of interest" description="Disordered" evidence="1">
    <location>
        <begin position="1"/>
        <end position="70"/>
    </location>
</feature>
<dbReference type="AlphaFoldDB" id="A0A655CTW7"/>
<reference evidence="2 3" key="1">
    <citation type="submission" date="2015-03" db="EMBL/GenBank/DDBJ databases">
        <authorList>
            <consortium name="Pathogen Informatics"/>
        </authorList>
    </citation>
    <scope>NUCLEOTIDE SEQUENCE [LARGE SCALE GENOMIC DNA]</scope>
    <source>
        <strain evidence="2 3">A1104</strain>
    </source>
</reference>
<gene>
    <name evidence="2" type="ORF">ERS008198_02398</name>
</gene>
<feature type="compositionally biased region" description="Basic and acidic residues" evidence="1">
    <location>
        <begin position="22"/>
        <end position="45"/>
    </location>
</feature>
<protein>
    <submittedName>
        <fullName evidence="2">Uncharacterized protein</fullName>
    </submittedName>
</protein>
<name>A0A655CTW7_SALET</name>
<feature type="compositionally biased region" description="Polar residues" evidence="1">
    <location>
        <begin position="1"/>
        <end position="12"/>
    </location>
</feature>
<dbReference type="EMBL" id="CQPA01000017">
    <property type="protein sequence ID" value="CNU29034.1"/>
    <property type="molecule type" value="Genomic_DNA"/>
</dbReference>
<evidence type="ECO:0000256" key="1">
    <source>
        <dbReference type="SAM" id="MobiDB-lite"/>
    </source>
</evidence>
<proteinExistence type="predicted"/>
<feature type="compositionally biased region" description="Basic and acidic residues" evidence="1">
    <location>
        <begin position="55"/>
        <end position="70"/>
    </location>
</feature>
<organism evidence="2 3">
    <name type="scientific">Salmonella enterica subsp. enterica serovar Bovismorbificans</name>
    <dbReference type="NCBI Taxonomy" id="58097"/>
    <lineage>
        <taxon>Bacteria</taxon>
        <taxon>Pseudomonadati</taxon>
        <taxon>Pseudomonadota</taxon>
        <taxon>Gammaproteobacteria</taxon>
        <taxon>Enterobacterales</taxon>
        <taxon>Enterobacteriaceae</taxon>
        <taxon>Salmonella</taxon>
    </lineage>
</organism>
<dbReference type="Proteomes" id="UP000041314">
    <property type="component" value="Unassembled WGS sequence"/>
</dbReference>
<evidence type="ECO:0000313" key="3">
    <source>
        <dbReference type="Proteomes" id="UP000041314"/>
    </source>
</evidence>
<sequence length="70" mass="8091">MSDAQQHIQRTQRLPDVEGADNDAKPKQAHHREQTNSLAPRRDQPHCAANQQQNKRADRALGKDRKKDQR</sequence>
<evidence type="ECO:0000313" key="2">
    <source>
        <dbReference type="EMBL" id="CNU29034.1"/>
    </source>
</evidence>
<accession>A0A655CTW7</accession>